<dbReference type="GO" id="GO:0003676">
    <property type="term" value="F:nucleic acid binding"/>
    <property type="evidence" value="ECO:0007669"/>
    <property type="project" value="InterPro"/>
</dbReference>
<keyword evidence="10" id="KW-0805">Transcription regulation</keyword>
<evidence type="ECO:0000256" key="14">
    <source>
        <dbReference type="ARBA" id="ARBA00031021"/>
    </source>
</evidence>
<comment type="subcellular location">
    <subcellularLocation>
        <location evidence="1">Mitochondrion inner membrane</location>
        <topology evidence="1">Peripheral membrane protein</topology>
        <orientation evidence="1">Matrix side</orientation>
    </subcellularLocation>
</comment>
<evidence type="ECO:0000256" key="8">
    <source>
        <dbReference type="ARBA" id="ARBA00022946"/>
    </source>
</evidence>
<reference evidence="22" key="1">
    <citation type="journal article" date="2018" name="PLoS ONE">
        <title>Chinook salmon (Oncorhynchus tshawytscha) genome and transcriptome.</title>
        <authorList>
            <person name="Christensen K.A."/>
            <person name="Leong J.S."/>
            <person name="Sakhrani D."/>
            <person name="Biagi C.A."/>
            <person name="Minkley D.R."/>
            <person name="Withler R.E."/>
            <person name="Rondeau E.B."/>
            <person name="Koop B.F."/>
            <person name="Devlin R.H."/>
        </authorList>
    </citation>
    <scope>NUCLEOTIDE SEQUENCE [LARGE SCALE GENOMIC DNA]</scope>
</reference>
<evidence type="ECO:0000256" key="7">
    <source>
        <dbReference type="ARBA" id="ARBA00022792"/>
    </source>
</evidence>
<comment type="similarity">
    <text evidence="2">Belongs to the mTERF family.</text>
</comment>
<evidence type="ECO:0000256" key="11">
    <source>
        <dbReference type="ARBA" id="ARBA00023128"/>
    </source>
</evidence>
<keyword evidence="12" id="KW-0472">Membrane</keyword>
<evidence type="ECO:0000313" key="21">
    <source>
        <dbReference type="Ensembl" id="ENSOTSP00005151872.1"/>
    </source>
</evidence>
<accession>A0AAZ3SFI9</accession>
<dbReference type="InterPro" id="IPR038538">
    <property type="entry name" value="MTERF_sf"/>
</dbReference>
<evidence type="ECO:0000256" key="13">
    <source>
        <dbReference type="ARBA" id="ARBA00023163"/>
    </source>
</evidence>
<evidence type="ECO:0000256" key="1">
    <source>
        <dbReference type="ARBA" id="ARBA00004443"/>
    </source>
</evidence>
<name>A0AAZ3SFI9_ONCTS</name>
<evidence type="ECO:0000256" key="16">
    <source>
        <dbReference type="ARBA" id="ARBA00032927"/>
    </source>
</evidence>
<dbReference type="Pfam" id="PF02536">
    <property type="entry name" value="mTERF"/>
    <property type="match status" value="1"/>
</dbReference>
<evidence type="ECO:0000256" key="9">
    <source>
        <dbReference type="ARBA" id="ARBA00022982"/>
    </source>
</evidence>
<dbReference type="GeneTree" id="ENSGT00390000005801"/>
<dbReference type="FunFam" id="1.10.1090.10:FF:000001">
    <property type="entry name" value="Cytochrome b-c1 complex subunit 7"/>
    <property type="match status" value="1"/>
</dbReference>
<dbReference type="GO" id="GO:0006122">
    <property type="term" value="P:mitochondrial electron transport, ubiquinol to cytochrome c"/>
    <property type="evidence" value="ECO:0007669"/>
    <property type="project" value="InterPro"/>
</dbReference>
<dbReference type="PANTHER" id="PTHR12022">
    <property type="entry name" value="UBIQUINOL-CYTOCHROME C REDUCTASE COMPLEX 14 KD PROTEIN"/>
    <property type="match status" value="1"/>
</dbReference>
<dbReference type="GO" id="GO:0006355">
    <property type="term" value="P:regulation of DNA-templated transcription"/>
    <property type="evidence" value="ECO:0007669"/>
    <property type="project" value="UniProtKB-ARBA"/>
</dbReference>
<keyword evidence="13" id="KW-0804">Transcription</keyword>
<dbReference type="GO" id="GO:0045275">
    <property type="term" value="C:respiratory chain complex III"/>
    <property type="evidence" value="ECO:0007669"/>
    <property type="project" value="InterPro"/>
</dbReference>
<keyword evidence="5" id="KW-0813">Transport</keyword>
<keyword evidence="11" id="KW-0496">Mitochondrion</keyword>
<dbReference type="Ensembl" id="ENSOTST00005135080.1">
    <property type="protein sequence ID" value="ENSOTSP00005151872.1"/>
    <property type="gene ID" value="ENSOTSG00005008848.2"/>
</dbReference>
<keyword evidence="22" id="KW-1185">Reference proteome</keyword>
<dbReference type="AlphaFoldDB" id="A0AAZ3SFI9"/>
<comment type="similarity">
    <text evidence="3">Belongs to the UQCRB/QCR7 family.</text>
</comment>
<keyword evidence="7" id="KW-0999">Mitochondrion inner membrane</keyword>
<reference evidence="21" key="3">
    <citation type="submission" date="2025-09" db="UniProtKB">
        <authorList>
            <consortium name="Ensembl"/>
        </authorList>
    </citation>
    <scope>IDENTIFICATION</scope>
</reference>
<keyword evidence="9" id="KW-0249">Electron transport</keyword>
<dbReference type="InterPro" id="IPR003197">
    <property type="entry name" value="QCR7"/>
</dbReference>
<dbReference type="InterPro" id="IPR036544">
    <property type="entry name" value="QCR7_sf"/>
</dbReference>
<dbReference type="Pfam" id="PF02271">
    <property type="entry name" value="UCR_14kD"/>
    <property type="match status" value="1"/>
</dbReference>
<reference evidence="21" key="2">
    <citation type="submission" date="2025-08" db="UniProtKB">
        <authorList>
            <consortium name="Ensembl"/>
        </authorList>
    </citation>
    <scope>IDENTIFICATION</scope>
</reference>
<proteinExistence type="inferred from homology"/>
<evidence type="ECO:0000256" key="20">
    <source>
        <dbReference type="ARBA" id="ARBA00081775"/>
    </source>
</evidence>
<gene>
    <name evidence="21" type="primary">MTERF3</name>
</gene>
<evidence type="ECO:0000256" key="17">
    <source>
        <dbReference type="ARBA" id="ARBA00038521"/>
    </source>
</evidence>
<comment type="subunit">
    <text evidence="18">Component of the ubiquinol-cytochrome c oxidoreductase (cytochrome b-c1 complex, complex III, CIII), a multisubunit enzyme composed of 11 subunits. The complex is composed of 3 respiratory subunits cytochrome b, cytochrome c1 and Rieske protein UQCRFS1, 2 core protein subunits UQCRC1/QCR1 and UQCRC2/QCR2, and 6 low-molecular weight protein subunits UQCRH/QCR6, UQCRB/QCR7, UQCRQ/QCR8, UQCR10/QCR9, UQCR11/QCR10 and subunit 9, the cleavage product of Rieske protein UQCRFS1. The complex exists as an obligatory dimer and forms supercomplexes (SCs) in the inner mitochondrial membrane with NADH-ubiquinone oxidoreductase (complex I, CI) and cytochrome c oxidase (complex IV, CIV), resulting in different assemblies (supercomplex SCI(1)III(2)IV(1) and megacomplex MCI(2)III(2)IV(2)).</text>
</comment>
<evidence type="ECO:0000256" key="10">
    <source>
        <dbReference type="ARBA" id="ARBA00023015"/>
    </source>
</evidence>
<evidence type="ECO:0000256" key="4">
    <source>
        <dbReference type="ARBA" id="ARBA00016323"/>
    </source>
</evidence>
<dbReference type="PANTHER" id="PTHR12022:SF0">
    <property type="entry name" value="CYTOCHROME B-C1 COMPLEX SUBUNIT 7"/>
    <property type="match status" value="1"/>
</dbReference>
<protein>
    <recommendedName>
        <fullName evidence="4">Cytochrome b-c1 complex subunit 7</fullName>
    </recommendedName>
    <alternativeName>
        <fullName evidence="15">Complex III subunit 7</fullName>
    </alternativeName>
    <alternativeName>
        <fullName evidence="14">Complex III subunit VII</fullName>
    </alternativeName>
    <alternativeName>
        <fullName evidence="19">Transcription termination factor 3, mitochondrial</fullName>
    </alternativeName>
    <alternativeName>
        <fullName evidence="16">Ubiquinol-cytochrome c reductase complex 14 kDa protein</fullName>
    </alternativeName>
    <alternativeName>
        <fullName evidence="20">mTERF domain-containing protein 1, mitochondrial</fullName>
    </alternativeName>
</protein>
<dbReference type="Proteomes" id="UP000694402">
    <property type="component" value="Unassembled WGS sequence"/>
</dbReference>
<dbReference type="InterPro" id="IPR003690">
    <property type="entry name" value="MTERF"/>
</dbReference>
<keyword evidence="6" id="KW-0679">Respiratory chain</keyword>
<evidence type="ECO:0000256" key="2">
    <source>
        <dbReference type="ARBA" id="ARBA00007692"/>
    </source>
</evidence>
<evidence type="ECO:0000313" key="22">
    <source>
        <dbReference type="Proteomes" id="UP000694402"/>
    </source>
</evidence>
<evidence type="ECO:0000256" key="15">
    <source>
        <dbReference type="ARBA" id="ARBA00031684"/>
    </source>
</evidence>
<evidence type="ECO:0000256" key="5">
    <source>
        <dbReference type="ARBA" id="ARBA00022448"/>
    </source>
</evidence>
<dbReference type="SMART" id="SM00733">
    <property type="entry name" value="Mterf"/>
    <property type="match status" value="5"/>
</dbReference>
<evidence type="ECO:0000256" key="3">
    <source>
        <dbReference type="ARBA" id="ARBA00008554"/>
    </source>
</evidence>
<dbReference type="Gene3D" id="1.25.70.10">
    <property type="entry name" value="Transcription termination factor 3, mitochondrial"/>
    <property type="match status" value="1"/>
</dbReference>
<sequence>MALTCIQHCQRCTSLLRSRSVGITTLQYSTDAQHWPAALWNSFIVPVLPSLLQRSPNPSQTRQRWNLGVRSYCESHAKVQPSQTKHRNTDELPGTDMVSYQNPVSHQLIDGGMLLKEWQTAFDLDDAPGHSALEEISHEEAVRMDIPAALPPVSISLKDYVNESETLGKLVQLGVQLWKLEQRPNVGSMLLRLDFQTDVTPRLVFLKQLGVEDSRLGYLISHNPFILTESLENLQARVAYLRSKKFSAESVASMVSRAPYLLNFSVKRMDNRLGFYQQQLGLSAQKTRDVVARLPRLLCGSLETVKENLKICKLEMGFRENELQHIVTVIPKVLTANKRKLTQIFDYIHNTMNIPHDLIVKFPQVLNAKYLRIKERHLFLQYLDKAQYDPAKPNYICLDKLVSLPDEAFCTEVASATLKDFELFQKTIVAQPRMTSFSERHFTHNSTQTFFRQNNMASRAPATTGRLLVSFRKWYYNAAGFNKIGLMRDDTIHEDSDVKEALRRLPEKVYNDRMFRLKRALDLSMKQAVLPKEQRTQYEEDVHYLEPYLKEVIRERKEVEEWSKK</sequence>
<evidence type="ECO:0000256" key="12">
    <source>
        <dbReference type="ARBA" id="ARBA00023136"/>
    </source>
</evidence>
<comment type="subunit">
    <text evidence="17">Component of the ubiquinol-cytochrome c oxidoreductase (cytochrome b-c1 complex, complex III, CIII), a multisubunit enzyme composed of 3 respiratory subunits cytochrome b, cytochrome c1 and Rieske protein, 2 core protein subunits, and additional low-molecular weight protein subunits. The complex exists as an obligatory dimer and forms supercomplexes (SCs) in the inner mitochondrial membrane with cytochrome c oxidase (complex IV, CIV).</text>
</comment>
<evidence type="ECO:0000256" key="19">
    <source>
        <dbReference type="ARBA" id="ARBA00071275"/>
    </source>
</evidence>
<evidence type="ECO:0000256" key="18">
    <source>
        <dbReference type="ARBA" id="ARBA00046393"/>
    </source>
</evidence>
<organism evidence="21 22">
    <name type="scientific">Oncorhynchus tshawytscha</name>
    <name type="common">Chinook salmon</name>
    <name type="synonym">Salmo tshawytscha</name>
    <dbReference type="NCBI Taxonomy" id="74940"/>
    <lineage>
        <taxon>Eukaryota</taxon>
        <taxon>Metazoa</taxon>
        <taxon>Chordata</taxon>
        <taxon>Craniata</taxon>
        <taxon>Vertebrata</taxon>
        <taxon>Euteleostomi</taxon>
        <taxon>Actinopterygii</taxon>
        <taxon>Neopterygii</taxon>
        <taxon>Teleostei</taxon>
        <taxon>Protacanthopterygii</taxon>
        <taxon>Salmoniformes</taxon>
        <taxon>Salmonidae</taxon>
        <taxon>Salmoninae</taxon>
        <taxon>Oncorhynchus</taxon>
    </lineage>
</organism>
<dbReference type="Gene3D" id="1.10.1090.10">
    <property type="entry name" value="Cytochrome b-c1 complex subunit 7"/>
    <property type="match status" value="1"/>
</dbReference>
<evidence type="ECO:0000256" key="6">
    <source>
        <dbReference type="ARBA" id="ARBA00022660"/>
    </source>
</evidence>
<dbReference type="FunFam" id="1.25.70.10:FF:000002">
    <property type="entry name" value="transcription termination factor 3, mitochondrial"/>
    <property type="match status" value="1"/>
</dbReference>
<dbReference type="SUPFAM" id="SSF81524">
    <property type="entry name" value="14 kDa protein of cytochrome bc1 complex (Ubiquinol-cytochrome c reductase)"/>
    <property type="match status" value="1"/>
</dbReference>
<keyword evidence="8" id="KW-0809">Transit peptide</keyword>
<dbReference type="GO" id="GO:0005743">
    <property type="term" value="C:mitochondrial inner membrane"/>
    <property type="evidence" value="ECO:0007669"/>
    <property type="project" value="UniProtKB-SubCell"/>
</dbReference>